<name>A0AAN7UT42_9PEZI</name>
<proteinExistence type="predicted"/>
<reference evidence="1 2" key="1">
    <citation type="submission" date="2023-10" db="EMBL/GenBank/DDBJ databases">
        <title>Draft genome sequence of Xylaria bambusicola isolate GMP-LS, the root and basal stem rot pathogen of sugarcane in Indonesia.</title>
        <authorList>
            <person name="Selvaraj P."/>
            <person name="Muralishankar V."/>
            <person name="Muruganantham S."/>
            <person name="Sp S."/>
            <person name="Haryani S."/>
            <person name="Lau K.J.X."/>
            <person name="Naqvi N.I."/>
        </authorList>
    </citation>
    <scope>NUCLEOTIDE SEQUENCE [LARGE SCALE GENOMIC DNA]</scope>
    <source>
        <strain evidence="1">GMP-LS</strain>
    </source>
</reference>
<gene>
    <name evidence="1" type="ORF">RRF57_010914</name>
</gene>
<keyword evidence="2" id="KW-1185">Reference proteome</keyword>
<protein>
    <submittedName>
        <fullName evidence="1">Uncharacterized protein</fullName>
    </submittedName>
</protein>
<comment type="caution">
    <text evidence="1">The sequence shown here is derived from an EMBL/GenBank/DDBJ whole genome shotgun (WGS) entry which is preliminary data.</text>
</comment>
<sequence length="179" mass="20704">MAREKYWRHTLLMQPLFRAVFMVLILPNTKELKPRGIKWIAGVQVRLTLTGITEGLSAPISFEEIREYSTENYKPGDQTIATTLGIATKFILQLEQREIDAFGIRPDLCRLIADNIIPPRILEYREKAKRLGWVEERDGRLDELSPRSSEWVDRIIFPRWFGNGALETCMLSPTVSFPL</sequence>
<dbReference type="AlphaFoldDB" id="A0AAN7UT42"/>
<accession>A0AAN7UT42</accession>
<dbReference type="Proteomes" id="UP001305414">
    <property type="component" value="Unassembled WGS sequence"/>
</dbReference>
<evidence type="ECO:0000313" key="2">
    <source>
        <dbReference type="Proteomes" id="UP001305414"/>
    </source>
</evidence>
<organism evidence="1 2">
    <name type="scientific">Xylaria bambusicola</name>
    <dbReference type="NCBI Taxonomy" id="326684"/>
    <lineage>
        <taxon>Eukaryota</taxon>
        <taxon>Fungi</taxon>
        <taxon>Dikarya</taxon>
        <taxon>Ascomycota</taxon>
        <taxon>Pezizomycotina</taxon>
        <taxon>Sordariomycetes</taxon>
        <taxon>Xylariomycetidae</taxon>
        <taxon>Xylariales</taxon>
        <taxon>Xylariaceae</taxon>
        <taxon>Xylaria</taxon>
    </lineage>
</organism>
<evidence type="ECO:0000313" key="1">
    <source>
        <dbReference type="EMBL" id="KAK5635202.1"/>
    </source>
</evidence>
<dbReference type="EMBL" id="JAWHQM010000050">
    <property type="protein sequence ID" value="KAK5635202.1"/>
    <property type="molecule type" value="Genomic_DNA"/>
</dbReference>